<dbReference type="GO" id="GO:0004386">
    <property type="term" value="F:helicase activity"/>
    <property type="evidence" value="ECO:0007669"/>
    <property type="project" value="InterPro"/>
</dbReference>
<evidence type="ECO:0000313" key="4">
    <source>
        <dbReference type="Proteomes" id="UP000037069"/>
    </source>
</evidence>
<protein>
    <recommendedName>
        <fullName evidence="5">Helicase ATP-binding domain-containing protein</fullName>
    </recommendedName>
</protein>
<comment type="caution">
    <text evidence="3">The sequence shown here is derived from an EMBL/GenBank/DDBJ whole genome shotgun (WGS) entry which is preliminary data.</text>
</comment>
<dbReference type="InterPro" id="IPR045055">
    <property type="entry name" value="DNA2/NAM7-like"/>
</dbReference>
<proteinExistence type="predicted"/>
<accession>A0A0L0C1G4</accession>
<feature type="domain" description="DNA2/NAM7 helicase helicase" evidence="1">
    <location>
        <begin position="52"/>
        <end position="317"/>
    </location>
</feature>
<dbReference type="CDD" id="cd18042">
    <property type="entry name" value="DEXXQc_SETX"/>
    <property type="match status" value="1"/>
</dbReference>
<evidence type="ECO:0000259" key="2">
    <source>
        <dbReference type="Pfam" id="PF13087"/>
    </source>
</evidence>
<dbReference type="STRING" id="7375.A0A0L0C1G4"/>
<reference evidence="3 4" key="1">
    <citation type="journal article" date="2015" name="Nat. Commun.">
        <title>Lucilia cuprina genome unlocks parasitic fly biology to underpin future interventions.</title>
        <authorList>
            <person name="Anstead C.A."/>
            <person name="Korhonen P.K."/>
            <person name="Young N.D."/>
            <person name="Hall R.S."/>
            <person name="Jex A.R."/>
            <person name="Murali S.C."/>
            <person name="Hughes D.S."/>
            <person name="Lee S.F."/>
            <person name="Perry T."/>
            <person name="Stroehlein A.J."/>
            <person name="Ansell B.R."/>
            <person name="Breugelmans B."/>
            <person name="Hofmann A."/>
            <person name="Qu J."/>
            <person name="Dugan S."/>
            <person name="Lee S.L."/>
            <person name="Chao H."/>
            <person name="Dinh H."/>
            <person name="Han Y."/>
            <person name="Doddapaneni H.V."/>
            <person name="Worley K.C."/>
            <person name="Muzny D.M."/>
            <person name="Ioannidis P."/>
            <person name="Waterhouse R.M."/>
            <person name="Zdobnov E.M."/>
            <person name="James P.J."/>
            <person name="Bagnall N.H."/>
            <person name="Kotze A.C."/>
            <person name="Gibbs R.A."/>
            <person name="Richards S."/>
            <person name="Batterham P."/>
            <person name="Gasser R.B."/>
        </authorList>
    </citation>
    <scope>NUCLEOTIDE SEQUENCE [LARGE SCALE GENOMIC DNA]</scope>
    <source>
        <strain evidence="3 4">LS</strain>
        <tissue evidence="3">Full body</tissue>
    </source>
</reference>
<dbReference type="InterPro" id="IPR041677">
    <property type="entry name" value="DNA2/NAM7_AAA_11"/>
</dbReference>
<dbReference type="GO" id="GO:0006369">
    <property type="term" value="P:termination of RNA polymerase II transcription"/>
    <property type="evidence" value="ECO:0007669"/>
    <property type="project" value="TreeGrafter"/>
</dbReference>
<keyword evidence="4" id="KW-1185">Reference proteome</keyword>
<sequence>NITTLLSYEREFKAIMNVGLVKSKEKIINAEITKVSNDPISQAKYKRALGLTTGQAKAVSACVRGSGFQLIQGPPGTGKTKTVISLICALYSKGTGDKKRKLLVCAPSNAAVDELAMRLMGGLESIEGRPLGLKLVRLGRMERISPATRELTLESQVLDYVLQNPESCNLQDSVKRVRELLDKVTNYAAKLSIQLGTKEECMRKNLSFPAGLQVDISSLKYELVEAKKEFNVLKSGIMKRTSDIHAEILEEADIICSTLSHSDSPYFSSSCMKFDTIIIDEAAQASEPSTLIPLQFDHERCILVGDPKQLPPTVKSRICMRLNYEQSMFSRFFQKYKKMKDVIFMLDTQFRMHPEIASFPSKNFYQNKLRNADNNVEKFTSSLHSVSKALGPYSFFNVNGSHISEEVLDSTISHSEVDSFTQNNHNESLNLTDAQAKVVNTCMETTGFQLVQGPPGTGKTKTIVTFLKVLFGSFCDVKKEKVLLCAPSNAAVDVLASRLYEEFNGMNEDSKPLKIVRLGCMERISPETRHLTLESQIV</sequence>
<feature type="non-terminal residue" evidence="3">
    <location>
        <position position="538"/>
    </location>
</feature>
<dbReference type="Pfam" id="PF13087">
    <property type="entry name" value="AAA_12"/>
    <property type="match status" value="1"/>
</dbReference>
<dbReference type="PANTHER" id="PTHR10887:SF495">
    <property type="entry name" value="HELICASE SENATAXIN ISOFORM X1-RELATED"/>
    <property type="match status" value="1"/>
</dbReference>
<feature type="domain" description="DNA2/NAM7 helicase-like C-terminal" evidence="2">
    <location>
        <begin position="324"/>
        <end position="421"/>
    </location>
</feature>
<evidence type="ECO:0000313" key="3">
    <source>
        <dbReference type="EMBL" id="KNC26102.1"/>
    </source>
</evidence>
<evidence type="ECO:0008006" key="5">
    <source>
        <dbReference type="Google" id="ProtNLM"/>
    </source>
</evidence>
<dbReference type="Pfam" id="PF13086">
    <property type="entry name" value="AAA_11"/>
    <property type="match status" value="2"/>
</dbReference>
<dbReference type="GO" id="GO:0016604">
    <property type="term" value="C:nuclear body"/>
    <property type="evidence" value="ECO:0007669"/>
    <property type="project" value="TreeGrafter"/>
</dbReference>
<dbReference type="InterPro" id="IPR027417">
    <property type="entry name" value="P-loop_NTPase"/>
</dbReference>
<dbReference type="GO" id="GO:0001147">
    <property type="term" value="F:transcription termination site sequence-specific DNA binding"/>
    <property type="evidence" value="ECO:0007669"/>
    <property type="project" value="TreeGrafter"/>
</dbReference>
<name>A0A0L0C1G4_LUCCU</name>
<dbReference type="AlphaFoldDB" id="A0A0L0C1G4"/>
<dbReference type="InterPro" id="IPR041679">
    <property type="entry name" value="DNA2/NAM7-like_C"/>
</dbReference>
<gene>
    <name evidence="3" type="ORF">FF38_09102</name>
</gene>
<dbReference type="Gene3D" id="3.40.50.300">
    <property type="entry name" value="P-loop containing nucleotide triphosphate hydrolases"/>
    <property type="match status" value="2"/>
</dbReference>
<evidence type="ECO:0000259" key="1">
    <source>
        <dbReference type="Pfam" id="PF13086"/>
    </source>
</evidence>
<feature type="domain" description="DNA2/NAM7 helicase helicase" evidence="1">
    <location>
        <begin position="431"/>
        <end position="537"/>
    </location>
</feature>
<dbReference type="SUPFAM" id="SSF52540">
    <property type="entry name" value="P-loop containing nucleoside triphosphate hydrolases"/>
    <property type="match status" value="2"/>
</dbReference>
<dbReference type="EMBL" id="JRES01001016">
    <property type="protein sequence ID" value="KNC26102.1"/>
    <property type="molecule type" value="Genomic_DNA"/>
</dbReference>
<organism evidence="3 4">
    <name type="scientific">Lucilia cuprina</name>
    <name type="common">Green bottle fly</name>
    <name type="synonym">Australian sheep blowfly</name>
    <dbReference type="NCBI Taxonomy" id="7375"/>
    <lineage>
        <taxon>Eukaryota</taxon>
        <taxon>Metazoa</taxon>
        <taxon>Ecdysozoa</taxon>
        <taxon>Arthropoda</taxon>
        <taxon>Hexapoda</taxon>
        <taxon>Insecta</taxon>
        <taxon>Pterygota</taxon>
        <taxon>Neoptera</taxon>
        <taxon>Endopterygota</taxon>
        <taxon>Diptera</taxon>
        <taxon>Brachycera</taxon>
        <taxon>Muscomorpha</taxon>
        <taxon>Oestroidea</taxon>
        <taxon>Calliphoridae</taxon>
        <taxon>Luciliinae</taxon>
        <taxon>Lucilia</taxon>
    </lineage>
</organism>
<feature type="non-terminal residue" evidence="3">
    <location>
        <position position="1"/>
    </location>
</feature>
<dbReference type="PANTHER" id="PTHR10887">
    <property type="entry name" value="DNA2/NAM7 HELICASE FAMILY"/>
    <property type="match status" value="1"/>
</dbReference>
<dbReference type="OrthoDB" id="2285229at2759"/>
<dbReference type="Proteomes" id="UP000037069">
    <property type="component" value="Unassembled WGS sequence"/>
</dbReference>